<dbReference type="InterPro" id="IPR000488">
    <property type="entry name" value="Death_dom"/>
</dbReference>
<accession>A0AAD9P4A6</accession>
<evidence type="ECO:0000313" key="3">
    <source>
        <dbReference type="EMBL" id="KAK2187794.1"/>
    </source>
</evidence>
<evidence type="ECO:0000259" key="2">
    <source>
        <dbReference type="PROSITE" id="PS50209"/>
    </source>
</evidence>
<dbReference type="SUPFAM" id="SSF47986">
    <property type="entry name" value="DEATH domain"/>
    <property type="match status" value="2"/>
</dbReference>
<dbReference type="PROSITE" id="PS50017">
    <property type="entry name" value="DEATH_DOMAIN"/>
    <property type="match status" value="1"/>
</dbReference>
<dbReference type="InterPro" id="IPR001315">
    <property type="entry name" value="CARD"/>
</dbReference>
<dbReference type="InterPro" id="IPR011029">
    <property type="entry name" value="DEATH-like_dom_sf"/>
</dbReference>
<feature type="domain" description="CARD" evidence="2">
    <location>
        <begin position="1"/>
        <end position="88"/>
    </location>
</feature>
<dbReference type="EMBL" id="JAODUO010000154">
    <property type="protein sequence ID" value="KAK2187794.1"/>
    <property type="molecule type" value="Genomic_DNA"/>
</dbReference>
<keyword evidence="4" id="KW-1185">Reference proteome</keyword>
<evidence type="ECO:0000313" key="4">
    <source>
        <dbReference type="Proteomes" id="UP001209878"/>
    </source>
</evidence>
<feature type="domain" description="Death" evidence="1">
    <location>
        <begin position="151"/>
        <end position="205"/>
    </location>
</feature>
<dbReference type="GO" id="GO:0070513">
    <property type="term" value="F:death domain binding"/>
    <property type="evidence" value="ECO:0007669"/>
    <property type="project" value="InterPro"/>
</dbReference>
<evidence type="ECO:0000259" key="1">
    <source>
        <dbReference type="PROSITE" id="PS50017"/>
    </source>
</evidence>
<dbReference type="CDD" id="cd01671">
    <property type="entry name" value="CARD"/>
    <property type="match status" value="1"/>
</dbReference>
<dbReference type="Gene3D" id="1.10.533.10">
    <property type="entry name" value="Death Domain, Fas"/>
    <property type="match status" value="2"/>
</dbReference>
<dbReference type="GO" id="GO:0002020">
    <property type="term" value="F:protease binding"/>
    <property type="evidence" value="ECO:0007669"/>
    <property type="project" value="InterPro"/>
</dbReference>
<evidence type="ECO:0008006" key="5">
    <source>
        <dbReference type="Google" id="ProtNLM"/>
    </source>
</evidence>
<dbReference type="GO" id="GO:0007165">
    <property type="term" value="P:signal transduction"/>
    <property type="evidence" value="ECO:0007669"/>
    <property type="project" value="InterPro"/>
</dbReference>
<sequence>MEQRHKDLLRKNRVFLIDNLIMKNFIDHVAELLTANMEDTIMSNATNAEQVGCFLNILERRGKGAYQKFIEALTDAECDHVRSHLEQLEDEDCVDGYDDIDGPIRQETGNDDVDLHVSDWMKTDLSEEQRQTPISERAMAFVAREAVGVMEVGKLMGFTEGRLRQFQASSPIPSSQISTMFSAWRSQKGKQATVENFVRLMRDAEVDEQHLKSVITREYPPGDAMA</sequence>
<dbReference type="Proteomes" id="UP001209878">
    <property type="component" value="Unassembled WGS sequence"/>
</dbReference>
<proteinExistence type="predicted"/>
<dbReference type="InterPro" id="IPR037939">
    <property type="entry name" value="CRADD"/>
</dbReference>
<dbReference type="Pfam" id="PF00619">
    <property type="entry name" value="CARD"/>
    <property type="match status" value="1"/>
</dbReference>
<comment type="caution">
    <text evidence="3">The sequence shown here is derived from an EMBL/GenBank/DDBJ whole genome shotgun (WGS) entry which is preliminary data.</text>
</comment>
<protein>
    <recommendedName>
        <fullName evidence="5">CARD domain-containing protein</fullName>
    </recommendedName>
</protein>
<dbReference type="AlphaFoldDB" id="A0AAD9P4A6"/>
<dbReference type="Pfam" id="PF00531">
    <property type="entry name" value="Death"/>
    <property type="match status" value="1"/>
</dbReference>
<gene>
    <name evidence="3" type="ORF">NP493_154g04013</name>
</gene>
<dbReference type="PANTHER" id="PTHR15034">
    <property type="entry name" value="DEATH DOMAIN-CONTAINING PROTEIN CRADD"/>
    <property type="match status" value="1"/>
</dbReference>
<dbReference type="GO" id="GO:0042981">
    <property type="term" value="P:regulation of apoptotic process"/>
    <property type="evidence" value="ECO:0007669"/>
    <property type="project" value="InterPro"/>
</dbReference>
<reference evidence="3" key="1">
    <citation type="journal article" date="2023" name="Mol. Biol. Evol.">
        <title>Third-Generation Sequencing Reveals the Adaptive Role of the Epigenome in Three Deep-Sea Polychaetes.</title>
        <authorList>
            <person name="Perez M."/>
            <person name="Aroh O."/>
            <person name="Sun Y."/>
            <person name="Lan Y."/>
            <person name="Juniper S.K."/>
            <person name="Young C.R."/>
            <person name="Angers B."/>
            <person name="Qian P.Y."/>
        </authorList>
    </citation>
    <scope>NUCLEOTIDE SEQUENCE</scope>
    <source>
        <strain evidence="3">R07B-5</strain>
    </source>
</reference>
<dbReference type="PROSITE" id="PS50209">
    <property type="entry name" value="CARD"/>
    <property type="match status" value="1"/>
</dbReference>
<dbReference type="PANTHER" id="PTHR15034:SF5">
    <property type="entry name" value="DEATH DOMAIN-CONTAINING PROTEIN CRADD"/>
    <property type="match status" value="1"/>
</dbReference>
<name>A0AAD9P4A6_RIDPI</name>
<organism evidence="3 4">
    <name type="scientific">Ridgeia piscesae</name>
    <name type="common">Tubeworm</name>
    <dbReference type="NCBI Taxonomy" id="27915"/>
    <lineage>
        <taxon>Eukaryota</taxon>
        <taxon>Metazoa</taxon>
        <taxon>Spiralia</taxon>
        <taxon>Lophotrochozoa</taxon>
        <taxon>Annelida</taxon>
        <taxon>Polychaeta</taxon>
        <taxon>Sedentaria</taxon>
        <taxon>Canalipalpata</taxon>
        <taxon>Sabellida</taxon>
        <taxon>Siboglinidae</taxon>
        <taxon>Ridgeia</taxon>
    </lineage>
</organism>